<evidence type="ECO:0000256" key="3">
    <source>
        <dbReference type="SAM" id="MobiDB-lite"/>
    </source>
</evidence>
<dbReference type="SUPFAM" id="SSF54106">
    <property type="entry name" value="LysM domain"/>
    <property type="match status" value="1"/>
</dbReference>
<evidence type="ECO:0000256" key="4">
    <source>
        <dbReference type="SAM" id="SignalP"/>
    </source>
</evidence>
<keyword evidence="4" id="KW-0732">Signal</keyword>
<dbReference type="CDD" id="cd13925">
    <property type="entry name" value="RPF"/>
    <property type="match status" value="1"/>
</dbReference>
<keyword evidence="2" id="KW-0378">Hydrolase</keyword>
<dbReference type="Gene3D" id="3.10.350.10">
    <property type="entry name" value="LysM domain"/>
    <property type="match status" value="1"/>
</dbReference>
<feature type="signal peptide" evidence="4">
    <location>
        <begin position="1"/>
        <end position="40"/>
    </location>
</feature>
<dbReference type="GO" id="GO:0016787">
    <property type="term" value="F:hydrolase activity"/>
    <property type="evidence" value="ECO:0007669"/>
    <property type="project" value="UniProtKB-KW"/>
</dbReference>
<dbReference type="Gene3D" id="1.10.530.10">
    <property type="match status" value="1"/>
</dbReference>
<dbReference type="InterPro" id="IPR023346">
    <property type="entry name" value="Lysozyme-like_dom_sf"/>
</dbReference>
<comment type="similarity">
    <text evidence="1">Belongs to the transglycosylase family. Rpf subfamily.</text>
</comment>
<dbReference type="AlphaFoldDB" id="A0A929BAK8"/>
<accession>A0A929BAK8</accession>
<keyword evidence="7" id="KW-1185">Reference proteome</keyword>
<evidence type="ECO:0000256" key="1">
    <source>
        <dbReference type="ARBA" id="ARBA00010830"/>
    </source>
</evidence>
<dbReference type="CDD" id="cd00118">
    <property type="entry name" value="LysM"/>
    <property type="match status" value="1"/>
</dbReference>
<dbReference type="SUPFAM" id="SSF53955">
    <property type="entry name" value="Lysozyme-like"/>
    <property type="match status" value="1"/>
</dbReference>
<gene>
    <name evidence="6" type="ORF">IQ251_17885</name>
</gene>
<evidence type="ECO:0000256" key="2">
    <source>
        <dbReference type="ARBA" id="ARBA00022801"/>
    </source>
</evidence>
<dbReference type="InterPro" id="IPR010618">
    <property type="entry name" value="RPF"/>
</dbReference>
<dbReference type="EMBL" id="JADEYC010000039">
    <property type="protein sequence ID" value="MBE9376324.1"/>
    <property type="molecule type" value="Genomic_DNA"/>
</dbReference>
<evidence type="ECO:0000313" key="6">
    <source>
        <dbReference type="EMBL" id="MBE9376324.1"/>
    </source>
</evidence>
<dbReference type="Pfam" id="PF01476">
    <property type="entry name" value="LysM"/>
    <property type="match status" value="1"/>
</dbReference>
<proteinExistence type="inferred from homology"/>
<dbReference type="SMART" id="SM00257">
    <property type="entry name" value="LysM"/>
    <property type="match status" value="1"/>
</dbReference>
<comment type="caution">
    <text evidence="6">The sequence shown here is derived from an EMBL/GenBank/DDBJ whole genome shotgun (WGS) entry which is preliminary data.</text>
</comment>
<reference evidence="6" key="1">
    <citation type="submission" date="2020-10" db="EMBL/GenBank/DDBJ databases">
        <title>Diversity and distribution of actinomycetes associated with coral in the coast of Hainan.</title>
        <authorList>
            <person name="Li F."/>
        </authorList>
    </citation>
    <scope>NUCLEOTIDE SEQUENCE</scope>
    <source>
        <strain evidence="6">HNM0983</strain>
    </source>
</reference>
<dbReference type="Proteomes" id="UP000598360">
    <property type="component" value="Unassembled WGS sequence"/>
</dbReference>
<dbReference type="PANTHER" id="PTHR34700">
    <property type="entry name" value="POTASSIUM BINDING PROTEIN KBP"/>
    <property type="match status" value="1"/>
</dbReference>
<sequence>MASSRGKHRKSGNANRNIARVALTGAVMAAPFALTLPANAADESTWDAVAECESGGDWQINTGNGYEGGLQFSPSTWSAYGGDEYAASASDATREQQIAVAERILEGQGPEAWPSCGPEAGLSAGSGAEHQDVEAGGETESTEPAQEEAEPVQEEAEPAQEEGDLQLQSEAAPMSGDYTVQQGDTLSAIAEQFGVNWQAVFEQNGQVVNDPHLIFPGQELSVN</sequence>
<dbReference type="PROSITE" id="PS51782">
    <property type="entry name" value="LYSM"/>
    <property type="match status" value="1"/>
</dbReference>
<protein>
    <submittedName>
        <fullName evidence="6">LysM peptidoglycan-binding domain-containing protein</fullName>
    </submittedName>
</protein>
<dbReference type="Pfam" id="PF06737">
    <property type="entry name" value="Transglycosylas"/>
    <property type="match status" value="1"/>
</dbReference>
<dbReference type="InterPro" id="IPR036779">
    <property type="entry name" value="LysM_dom_sf"/>
</dbReference>
<feature type="compositionally biased region" description="Acidic residues" evidence="3">
    <location>
        <begin position="135"/>
        <end position="164"/>
    </location>
</feature>
<evidence type="ECO:0000259" key="5">
    <source>
        <dbReference type="PROSITE" id="PS51782"/>
    </source>
</evidence>
<dbReference type="InterPro" id="IPR018392">
    <property type="entry name" value="LysM"/>
</dbReference>
<dbReference type="InterPro" id="IPR052196">
    <property type="entry name" value="Bact_Kbp"/>
</dbReference>
<organism evidence="6 7">
    <name type="scientific">Saccharopolyspora montiporae</name>
    <dbReference type="NCBI Taxonomy" id="2781240"/>
    <lineage>
        <taxon>Bacteria</taxon>
        <taxon>Bacillati</taxon>
        <taxon>Actinomycetota</taxon>
        <taxon>Actinomycetes</taxon>
        <taxon>Pseudonocardiales</taxon>
        <taxon>Pseudonocardiaceae</taxon>
        <taxon>Saccharopolyspora</taxon>
    </lineage>
</organism>
<evidence type="ECO:0000313" key="7">
    <source>
        <dbReference type="Proteomes" id="UP000598360"/>
    </source>
</evidence>
<name>A0A929BAK8_9PSEU</name>
<dbReference type="PANTHER" id="PTHR34700:SF4">
    <property type="entry name" value="PHAGE-LIKE ELEMENT PBSX PROTEIN XKDP"/>
    <property type="match status" value="1"/>
</dbReference>
<dbReference type="RefSeq" id="WP_193929872.1">
    <property type="nucleotide sequence ID" value="NZ_JADEYC010000039.1"/>
</dbReference>
<feature type="chain" id="PRO_5037273006" evidence="4">
    <location>
        <begin position="41"/>
        <end position="223"/>
    </location>
</feature>
<feature type="region of interest" description="Disordered" evidence="3">
    <location>
        <begin position="109"/>
        <end position="178"/>
    </location>
</feature>
<feature type="domain" description="LysM" evidence="5">
    <location>
        <begin position="176"/>
        <end position="222"/>
    </location>
</feature>